<dbReference type="Pfam" id="PF00575">
    <property type="entry name" value="S1"/>
    <property type="match status" value="1"/>
</dbReference>
<dbReference type="InterPro" id="IPR012340">
    <property type="entry name" value="NA-bd_OB-fold"/>
</dbReference>
<protein>
    <recommendedName>
        <fullName evidence="2">S1 motif domain-containing protein</fullName>
    </recommendedName>
</protein>
<feature type="compositionally biased region" description="Basic and acidic residues" evidence="1">
    <location>
        <begin position="379"/>
        <end position="408"/>
    </location>
</feature>
<feature type="compositionally biased region" description="Basic residues" evidence="1">
    <location>
        <begin position="523"/>
        <end position="533"/>
    </location>
</feature>
<dbReference type="InterPro" id="IPR050437">
    <property type="entry name" value="Ribos_protein_bS1-like"/>
</dbReference>
<dbReference type="GO" id="GO:0003729">
    <property type="term" value="F:mRNA binding"/>
    <property type="evidence" value="ECO:0007669"/>
    <property type="project" value="TreeGrafter"/>
</dbReference>
<feature type="compositionally biased region" description="Low complexity" evidence="1">
    <location>
        <begin position="540"/>
        <end position="551"/>
    </location>
</feature>
<feature type="region of interest" description="Disordered" evidence="1">
    <location>
        <begin position="1"/>
        <end position="118"/>
    </location>
</feature>
<reference evidence="3" key="1">
    <citation type="submission" date="2021-01" db="EMBL/GenBank/DDBJ databases">
        <authorList>
            <person name="Corre E."/>
            <person name="Pelletier E."/>
            <person name="Niang G."/>
            <person name="Scheremetjew M."/>
            <person name="Finn R."/>
            <person name="Kale V."/>
            <person name="Holt S."/>
            <person name="Cochrane G."/>
            <person name="Meng A."/>
            <person name="Brown T."/>
            <person name="Cohen L."/>
        </authorList>
    </citation>
    <scope>NUCLEOTIDE SEQUENCE</scope>
    <source>
        <strain evidence="3">10249 10 AB</strain>
    </source>
</reference>
<dbReference type="PANTHER" id="PTHR10724">
    <property type="entry name" value="30S RIBOSOMAL PROTEIN S1"/>
    <property type="match status" value="1"/>
</dbReference>
<dbReference type="Gene3D" id="2.40.50.140">
    <property type="entry name" value="Nucleic acid-binding proteins"/>
    <property type="match status" value="1"/>
</dbReference>
<name>A0A7S4EQP2_9STRA</name>
<feature type="region of interest" description="Disordered" evidence="1">
    <location>
        <begin position="191"/>
        <end position="419"/>
    </location>
</feature>
<feature type="compositionally biased region" description="Basic and acidic residues" evidence="1">
    <location>
        <begin position="35"/>
        <end position="45"/>
    </location>
</feature>
<feature type="compositionally biased region" description="Polar residues" evidence="1">
    <location>
        <begin position="22"/>
        <end position="34"/>
    </location>
</feature>
<sequence length="621" mass="69740">MAGGEGAKERRRLKRLAAQEGKGNSESTAPNRKPTSIDRSKEKISQYRSNGNKSNQATSSARINSNGGGRHKSFNENKNFHSKNNKNTTTTTTTKKANKPKIKKPKHLKRKLELTANENNKAREMIKKEIEAFESKKKLYSTRNESCKRHKTTTTSNGNAANVNANEDVVSRLNRINANLAHFPRSKDVKINPPTIINDGKMTDVKETSEQKADSNEEDKITHIKGIAEQKADNKKDYKMTHIKETSKPMVDNKKDDKMIDIKETTEPKVDNKKDDEMTDSKETSESKADNKKDETEFNSGNDDDDTSDDESIKENVDENKPSKTIELGVKENKANQSSSEKEEDGGVGNSSDESDDSSDDSDDDEPIQQRQRGRGRRGRQDTAKQIEETEAIGKSKDVASNDCKQDGANDEDSAKKRKKRYCIGRKPVTDFAIGQLHPGKVVYVKPFGVFFDIGCHSDAFCHVSRLSDDYIKAPESMFKEGDEVPKVRIVEIDRKQKRITISLQSDARIQDELKSIEERKSRKEKLRLKSRKAAGGGKSQPSSNSNSMSQDRSKNHSTFHNKITAIPKRENIVFNKALPAPVNNYVDPATMAPGDVKRARKLARRAERRAQAEKQLQDSK</sequence>
<evidence type="ECO:0000313" key="3">
    <source>
        <dbReference type="EMBL" id="CAE0728719.1"/>
    </source>
</evidence>
<dbReference type="SMART" id="SM00316">
    <property type="entry name" value="S1"/>
    <property type="match status" value="1"/>
</dbReference>
<feature type="region of interest" description="Disordered" evidence="1">
    <location>
        <begin position="583"/>
        <end position="621"/>
    </location>
</feature>
<feature type="compositionally biased region" description="Polar residues" evidence="1">
    <location>
        <begin position="46"/>
        <end position="65"/>
    </location>
</feature>
<feature type="compositionally biased region" description="Basic and acidic residues" evidence="1">
    <location>
        <begin position="311"/>
        <end position="334"/>
    </location>
</feature>
<feature type="compositionally biased region" description="Low complexity" evidence="1">
    <location>
        <begin position="85"/>
        <end position="95"/>
    </location>
</feature>
<organism evidence="3">
    <name type="scientific">Pseudo-nitzschia australis</name>
    <dbReference type="NCBI Taxonomy" id="44445"/>
    <lineage>
        <taxon>Eukaryota</taxon>
        <taxon>Sar</taxon>
        <taxon>Stramenopiles</taxon>
        <taxon>Ochrophyta</taxon>
        <taxon>Bacillariophyta</taxon>
        <taxon>Bacillariophyceae</taxon>
        <taxon>Bacillariophycidae</taxon>
        <taxon>Bacillariales</taxon>
        <taxon>Bacillariaceae</taxon>
        <taxon>Pseudo-nitzschia</taxon>
    </lineage>
</organism>
<evidence type="ECO:0000256" key="1">
    <source>
        <dbReference type="SAM" id="MobiDB-lite"/>
    </source>
</evidence>
<dbReference type="CDD" id="cd00164">
    <property type="entry name" value="S1_like"/>
    <property type="match status" value="1"/>
</dbReference>
<feature type="region of interest" description="Disordered" evidence="1">
    <location>
        <begin position="521"/>
        <end position="558"/>
    </location>
</feature>
<gene>
    <name evidence="3" type="ORF">PAUS00366_LOCUS21503</name>
</gene>
<dbReference type="InterPro" id="IPR003029">
    <property type="entry name" value="S1_domain"/>
</dbReference>
<dbReference type="GO" id="GO:0003735">
    <property type="term" value="F:structural constituent of ribosome"/>
    <property type="evidence" value="ECO:0007669"/>
    <property type="project" value="TreeGrafter"/>
</dbReference>
<dbReference type="SUPFAM" id="SSF50249">
    <property type="entry name" value="Nucleic acid-binding proteins"/>
    <property type="match status" value="1"/>
</dbReference>
<evidence type="ECO:0000259" key="2">
    <source>
        <dbReference type="PROSITE" id="PS50126"/>
    </source>
</evidence>
<dbReference type="PROSITE" id="PS50126">
    <property type="entry name" value="S1"/>
    <property type="match status" value="1"/>
</dbReference>
<feature type="compositionally biased region" description="Basic residues" evidence="1">
    <location>
        <begin position="96"/>
        <end position="110"/>
    </location>
</feature>
<proteinExistence type="predicted"/>
<dbReference type="GO" id="GO:0006412">
    <property type="term" value="P:translation"/>
    <property type="evidence" value="ECO:0007669"/>
    <property type="project" value="TreeGrafter"/>
</dbReference>
<feature type="compositionally biased region" description="Acidic residues" evidence="1">
    <location>
        <begin position="353"/>
        <end position="367"/>
    </location>
</feature>
<accession>A0A7S4EQP2</accession>
<dbReference type="PANTHER" id="PTHR10724:SF10">
    <property type="entry name" value="S1 RNA-BINDING DOMAIN-CONTAINING PROTEIN 1"/>
    <property type="match status" value="1"/>
</dbReference>
<feature type="compositionally biased region" description="Basic and acidic residues" evidence="1">
    <location>
        <begin position="201"/>
        <end position="296"/>
    </location>
</feature>
<feature type="compositionally biased region" description="Basic and acidic residues" evidence="1">
    <location>
        <begin position="605"/>
        <end position="621"/>
    </location>
</feature>
<dbReference type="EMBL" id="HBIX01032658">
    <property type="protein sequence ID" value="CAE0728719.1"/>
    <property type="molecule type" value="Transcribed_RNA"/>
</dbReference>
<feature type="domain" description="S1 motif" evidence="2">
    <location>
        <begin position="435"/>
        <end position="505"/>
    </location>
</feature>
<dbReference type="AlphaFoldDB" id="A0A7S4EQP2"/>